<name>A0A8H6YC36_9AGAR</name>
<reference evidence="2" key="1">
    <citation type="submission" date="2020-05" db="EMBL/GenBank/DDBJ databases">
        <title>Mycena genomes resolve the evolution of fungal bioluminescence.</title>
        <authorList>
            <person name="Tsai I.J."/>
        </authorList>
    </citation>
    <scope>NUCLEOTIDE SEQUENCE</scope>
    <source>
        <strain evidence="2">CCC161011</strain>
    </source>
</reference>
<keyword evidence="1" id="KW-0732">Signal</keyword>
<keyword evidence="3" id="KW-1185">Reference proteome</keyword>
<accession>A0A8H6YC36</accession>
<proteinExistence type="predicted"/>
<gene>
    <name evidence="2" type="ORF">MVEN_00971300</name>
</gene>
<dbReference type="EMBL" id="JACAZI010000007">
    <property type="protein sequence ID" value="KAF7356387.1"/>
    <property type="molecule type" value="Genomic_DNA"/>
</dbReference>
<comment type="caution">
    <text evidence="2">The sequence shown here is derived from an EMBL/GenBank/DDBJ whole genome shotgun (WGS) entry which is preliminary data.</text>
</comment>
<feature type="signal peptide" evidence="1">
    <location>
        <begin position="1"/>
        <end position="31"/>
    </location>
</feature>
<sequence>MTSRYTCNTHSCGAVLSEIILAVLQVPSVFARNQPMQSKSRNRWLPLDRTNGNTVGEIEPAAGPLDPELSAMASLPTFQASYSLLDVLEQIYQDYAAGYPNAPYRVNSASLCQEEWERVEKILHRYGVPFARLLDVPTGAPRQRICDAGMAGITRIRKDCYRLGADIDVNALVLRDIALAAEMTELKAWCQRLEYLCRTGRACSGNRARIEKVLAQILNSRALRDIELLRGRKDFTELYFKFCELTLMGEDTAVTIRDLRKLVKNEHDLASLRVKEFSALREQYEGGGRRDLIAVMQANAKAARKEGFQECDGSAAETQQIYDELEQIDRNFSKIGDTLKESKEFWEGVGRKLGSLSSSSCTGHYRAKDPPHGITTGPERLRIDRQAAKIHAGLQTVHRVIKRRSCSKRVLKACDKIVKAAENLTNKCTGVVRTHTSVELHLRTPTCDFKSGRKAISPLTKGLGYILSGYEKLSLRFTKWAETIYLLFWFAGNTAIDKLPADRLGHVQVAQAELLSKGLFTSSYSSYALPFEAAFTRLETRLLEMQRLWTKVVLRVDGISGSSILKADL</sequence>
<feature type="chain" id="PRO_5034332069" evidence="1">
    <location>
        <begin position="32"/>
        <end position="569"/>
    </location>
</feature>
<dbReference type="OrthoDB" id="3038868at2759"/>
<evidence type="ECO:0000256" key="1">
    <source>
        <dbReference type="SAM" id="SignalP"/>
    </source>
</evidence>
<evidence type="ECO:0000313" key="3">
    <source>
        <dbReference type="Proteomes" id="UP000620124"/>
    </source>
</evidence>
<protein>
    <submittedName>
        <fullName evidence="2">Uncharacterized protein</fullName>
    </submittedName>
</protein>
<dbReference type="Proteomes" id="UP000620124">
    <property type="component" value="Unassembled WGS sequence"/>
</dbReference>
<evidence type="ECO:0000313" key="2">
    <source>
        <dbReference type="EMBL" id="KAF7356387.1"/>
    </source>
</evidence>
<organism evidence="2 3">
    <name type="scientific">Mycena venus</name>
    <dbReference type="NCBI Taxonomy" id="2733690"/>
    <lineage>
        <taxon>Eukaryota</taxon>
        <taxon>Fungi</taxon>
        <taxon>Dikarya</taxon>
        <taxon>Basidiomycota</taxon>
        <taxon>Agaricomycotina</taxon>
        <taxon>Agaricomycetes</taxon>
        <taxon>Agaricomycetidae</taxon>
        <taxon>Agaricales</taxon>
        <taxon>Marasmiineae</taxon>
        <taxon>Mycenaceae</taxon>
        <taxon>Mycena</taxon>
    </lineage>
</organism>
<dbReference type="AlphaFoldDB" id="A0A8H6YC36"/>